<evidence type="ECO:0000259" key="3">
    <source>
        <dbReference type="Pfam" id="PF04082"/>
    </source>
</evidence>
<protein>
    <recommendedName>
        <fullName evidence="3">Xylanolytic transcriptional activator regulatory domain-containing protein</fullName>
    </recommendedName>
</protein>
<dbReference type="OrthoDB" id="2123952at2759"/>
<dbReference type="Proteomes" id="UP000019471">
    <property type="component" value="Unassembled WGS sequence"/>
</dbReference>
<reference evidence="4 5" key="1">
    <citation type="submission" date="2013-03" db="EMBL/GenBank/DDBJ databases">
        <title>The Genome Sequence of Cladophialophora psammophila CBS 110553.</title>
        <authorList>
            <consortium name="The Broad Institute Genomics Platform"/>
            <person name="Cuomo C."/>
            <person name="de Hoog S."/>
            <person name="Gorbushina A."/>
            <person name="Walker B."/>
            <person name="Young S.K."/>
            <person name="Zeng Q."/>
            <person name="Gargeya S."/>
            <person name="Fitzgerald M."/>
            <person name="Haas B."/>
            <person name="Abouelleil A."/>
            <person name="Allen A.W."/>
            <person name="Alvarado L."/>
            <person name="Arachchi H.M."/>
            <person name="Berlin A.M."/>
            <person name="Chapman S.B."/>
            <person name="Gainer-Dewar J."/>
            <person name="Goldberg J."/>
            <person name="Griggs A."/>
            <person name="Gujja S."/>
            <person name="Hansen M."/>
            <person name="Howarth C."/>
            <person name="Imamovic A."/>
            <person name="Ireland A."/>
            <person name="Larimer J."/>
            <person name="McCowan C."/>
            <person name="Murphy C."/>
            <person name="Pearson M."/>
            <person name="Poon T.W."/>
            <person name="Priest M."/>
            <person name="Roberts A."/>
            <person name="Saif S."/>
            <person name="Shea T."/>
            <person name="Sisk P."/>
            <person name="Sykes S."/>
            <person name="Wortman J."/>
            <person name="Nusbaum C."/>
            <person name="Birren B."/>
        </authorList>
    </citation>
    <scope>NUCLEOTIDE SEQUENCE [LARGE SCALE GENOMIC DNA]</scope>
    <source>
        <strain evidence="4 5">CBS 110553</strain>
    </source>
</reference>
<evidence type="ECO:0000256" key="2">
    <source>
        <dbReference type="SAM" id="MobiDB-lite"/>
    </source>
</evidence>
<name>W9WRY0_9EURO</name>
<dbReference type="Pfam" id="PF04082">
    <property type="entry name" value="Fungal_trans"/>
    <property type="match status" value="1"/>
</dbReference>
<dbReference type="InterPro" id="IPR007219">
    <property type="entry name" value="XnlR_reg_dom"/>
</dbReference>
<keyword evidence="5" id="KW-1185">Reference proteome</keyword>
<dbReference type="GO" id="GO:0003677">
    <property type="term" value="F:DNA binding"/>
    <property type="evidence" value="ECO:0007669"/>
    <property type="project" value="InterPro"/>
</dbReference>
<dbReference type="GeneID" id="19194105"/>
<gene>
    <name evidence="4" type="ORF">A1O5_09409</name>
</gene>
<dbReference type="PANTHER" id="PTHR46910:SF25">
    <property type="entry name" value="ABC-TRANSPORTER-REGULATING TRANSCRIPTION FACTOR"/>
    <property type="match status" value="1"/>
</dbReference>
<evidence type="ECO:0000313" key="5">
    <source>
        <dbReference type="Proteomes" id="UP000019471"/>
    </source>
</evidence>
<organism evidence="4 5">
    <name type="scientific">Cladophialophora psammophila CBS 110553</name>
    <dbReference type="NCBI Taxonomy" id="1182543"/>
    <lineage>
        <taxon>Eukaryota</taxon>
        <taxon>Fungi</taxon>
        <taxon>Dikarya</taxon>
        <taxon>Ascomycota</taxon>
        <taxon>Pezizomycotina</taxon>
        <taxon>Eurotiomycetes</taxon>
        <taxon>Chaetothyriomycetidae</taxon>
        <taxon>Chaetothyriales</taxon>
        <taxon>Herpotrichiellaceae</taxon>
        <taxon>Cladophialophora</taxon>
    </lineage>
</organism>
<feature type="region of interest" description="Disordered" evidence="2">
    <location>
        <begin position="83"/>
        <end position="114"/>
    </location>
</feature>
<dbReference type="EMBL" id="AMGX01000016">
    <property type="protein sequence ID" value="EXJ67396.1"/>
    <property type="molecule type" value="Genomic_DNA"/>
</dbReference>
<dbReference type="InterPro" id="IPR050987">
    <property type="entry name" value="AtrR-like"/>
</dbReference>
<keyword evidence="1" id="KW-0539">Nucleus</keyword>
<dbReference type="CDD" id="cd12148">
    <property type="entry name" value="fungal_TF_MHR"/>
    <property type="match status" value="1"/>
</dbReference>
<sequence>MESLLNAAVSSSSKNTDLYQRSHSFATTQMDEDPARSTVLASTPIGHEMAMNSDSRLETPVAQIPSMAPPDEVSRDNQQNTLVSRADLPGAPLSTEEYPTPDKTEDASRTSPSCGFSPFSPQGIQCAIEWTPGVKDRQTLLAAAQDTTMKETWKSNFFSSSFGRRVWVQLPSKEEAMTTVEQYFRDFNSIVPLFCTSPFMALFEQQYSSNPPESAGWWASLSVVMSIALGTKPIKDGDCAAIEQARDFLRNSLAVLTELFLQSNDPWVVPALIGTALILQGTPDPRPATALLASAKSLLADLATNRRSLSKLDSSDMEHQNRLFWIAYRLDNDLRIRSGLPLSSELDTRHIELPSPNPVDQLGIMTFPNGRGNFNIFRAMAEFAVIEAAAHRELHSAKRSERSDEDLLTISAELDLKLEKWKESIPLEVQPDYDVTFKLDDPRILHVLVLHFAYHNCVQTIHRLALQHSSWAALPNKPSSEARPTGSAGQLFQSNAMISFAARASLRLLRHIPEMAFGYVWRVLFYPANAFIATFTAILQNPTGARVCSDLALMGCFVKFLSSPHNEDSPEIKRIIRVSSDFERIAAKVVERAENKCEATCATPDLNTIHWEVQGHRVDAVPSAEPLAFTAAQEYMNEQHGDGGFLTRLDGSILVSDFSYQPYSSLLDEPFEIPGLQFFHGDTITIPLQAI</sequence>
<accession>W9WRY0</accession>
<dbReference type="eggNOG" id="ENOG502QZJZ">
    <property type="taxonomic scope" value="Eukaryota"/>
</dbReference>
<dbReference type="RefSeq" id="XP_007748178.1">
    <property type="nucleotide sequence ID" value="XM_007749988.1"/>
</dbReference>
<dbReference type="GO" id="GO:0003700">
    <property type="term" value="F:DNA-binding transcription factor activity"/>
    <property type="evidence" value="ECO:0007669"/>
    <property type="project" value="InterPro"/>
</dbReference>
<comment type="caution">
    <text evidence="4">The sequence shown here is derived from an EMBL/GenBank/DDBJ whole genome shotgun (WGS) entry which is preliminary data.</text>
</comment>
<evidence type="ECO:0000313" key="4">
    <source>
        <dbReference type="EMBL" id="EXJ67396.1"/>
    </source>
</evidence>
<proteinExistence type="predicted"/>
<dbReference type="AlphaFoldDB" id="W9WRY0"/>
<evidence type="ECO:0000256" key="1">
    <source>
        <dbReference type="ARBA" id="ARBA00023242"/>
    </source>
</evidence>
<dbReference type="GO" id="GO:0008270">
    <property type="term" value="F:zinc ion binding"/>
    <property type="evidence" value="ECO:0007669"/>
    <property type="project" value="InterPro"/>
</dbReference>
<dbReference type="PANTHER" id="PTHR46910">
    <property type="entry name" value="TRANSCRIPTION FACTOR PDR1"/>
    <property type="match status" value="1"/>
</dbReference>
<dbReference type="GO" id="GO:0006351">
    <property type="term" value="P:DNA-templated transcription"/>
    <property type="evidence" value="ECO:0007669"/>
    <property type="project" value="InterPro"/>
</dbReference>
<feature type="domain" description="Xylanolytic transcriptional activator regulatory" evidence="3">
    <location>
        <begin position="181"/>
        <end position="422"/>
    </location>
</feature>
<dbReference type="HOGENOM" id="CLU_011099_5_2_1"/>
<dbReference type="STRING" id="1182543.W9WRY0"/>